<protein>
    <recommendedName>
        <fullName evidence="1">DUF6438 domain-containing protein</fullName>
    </recommendedName>
</protein>
<gene>
    <name evidence="2" type="ORF">EV696_103243</name>
</gene>
<name>A0A4R6URG8_9GAMM</name>
<accession>A0A4R6URG8</accession>
<dbReference type="OrthoDB" id="7172369at2"/>
<organism evidence="2 3">
    <name type="scientific">Permianibacter aggregans</name>
    <dbReference type="NCBI Taxonomy" id="1510150"/>
    <lineage>
        <taxon>Bacteria</taxon>
        <taxon>Pseudomonadati</taxon>
        <taxon>Pseudomonadota</taxon>
        <taxon>Gammaproteobacteria</taxon>
        <taxon>Pseudomonadales</taxon>
        <taxon>Pseudomonadaceae</taxon>
        <taxon>Permianibacter</taxon>
    </lineage>
</organism>
<evidence type="ECO:0000313" key="2">
    <source>
        <dbReference type="EMBL" id="TDQ49870.1"/>
    </source>
</evidence>
<proteinExistence type="predicted"/>
<comment type="caution">
    <text evidence="2">The sequence shown here is derived from an EMBL/GenBank/DDBJ whole genome shotgun (WGS) entry which is preliminary data.</text>
</comment>
<dbReference type="Pfam" id="PF20033">
    <property type="entry name" value="DUF6438"/>
    <property type="match status" value="1"/>
</dbReference>
<dbReference type="Proteomes" id="UP000295375">
    <property type="component" value="Unassembled WGS sequence"/>
</dbReference>
<feature type="domain" description="DUF6438" evidence="1">
    <location>
        <begin position="33"/>
        <end position="153"/>
    </location>
</feature>
<dbReference type="InterPro" id="IPR045497">
    <property type="entry name" value="DUF6438"/>
</dbReference>
<dbReference type="EMBL" id="SNYM01000003">
    <property type="protein sequence ID" value="TDQ49870.1"/>
    <property type="molecule type" value="Genomic_DNA"/>
</dbReference>
<evidence type="ECO:0000259" key="1">
    <source>
        <dbReference type="Pfam" id="PF20033"/>
    </source>
</evidence>
<dbReference type="PROSITE" id="PS51257">
    <property type="entry name" value="PROKAR_LIPOPROTEIN"/>
    <property type="match status" value="1"/>
</dbReference>
<keyword evidence="3" id="KW-1185">Reference proteome</keyword>
<sequence>MHGLLKLVAITCLISGCQTPQATSATSSPPNESLVYEQGPCFGFCPVYRFEVQRDGQYVYIGERHTQQTGRHQGVLMAEQTAKLFSLYQSIQALSLPERIDSAHCELYATDHSYLRLSYQRENASWSLHHDLGCHEFDKREALLELEQQIQRVLPINRWVNPVDQ</sequence>
<dbReference type="RefSeq" id="WP_133588562.1">
    <property type="nucleotide sequence ID" value="NZ_CP037953.1"/>
</dbReference>
<dbReference type="AlphaFoldDB" id="A0A4R6URG8"/>
<evidence type="ECO:0000313" key="3">
    <source>
        <dbReference type="Proteomes" id="UP000295375"/>
    </source>
</evidence>
<reference evidence="2 3" key="1">
    <citation type="submission" date="2019-03" db="EMBL/GenBank/DDBJ databases">
        <title>Genomic Encyclopedia of Type Strains, Phase IV (KMG-IV): sequencing the most valuable type-strain genomes for metagenomic binning, comparative biology and taxonomic classification.</title>
        <authorList>
            <person name="Goeker M."/>
        </authorList>
    </citation>
    <scope>NUCLEOTIDE SEQUENCE [LARGE SCALE GENOMIC DNA]</scope>
    <source>
        <strain evidence="2 3">DSM 103792</strain>
    </source>
</reference>